<dbReference type="EMBL" id="UOGA01000276">
    <property type="protein sequence ID" value="VAX24651.1"/>
    <property type="molecule type" value="Genomic_DNA"/>
</dbReference>
<evidence type="ECO:0000256" key="5">
    <source>
        <dbReference type="ARBA" id="ARBA00023027"/>
    </source>
</evidence>
<dbReference type="InterPro" id="IPR017476">
    <property type="entry name" value="UDP-Glc/GDP-Man"/>
</dbReference>
<dbReference type="InterPro" id="IPR028357">
    <property type="entry name" value="UDPglc_DH_bac"/>
</dbReference>
<dbReference type="PANTHER" id="PTHR43750">
    <property type="entry name" value="UDP-GLUCOSE 6-DEHYDROGENASE TUAD"/>
    <property type="match status" value="1"/>
</dbReference>
<dbReference type="AlphaFoldDB" id="A0A3B1CDK4"/>
<dbReference type="GO" id="GO:0003979">
    <property type="term" value="F:UDP-glucose 6-dehydrogenase activity"/>
    <property type="evidence" value="ECO:0007669"/>
    <property type="project" value="UniProtKB-EC"/>
</dbReference>
<dbReference type="GO" id="GO:0051287">
    <property type="term" value="F:NAD binding"/>
    <property type="evidence" value="ECO:0007669"/>
    <property type="project" value="InterPro"/>
</dbReference>
<evidence type="ECO:0000313" key="8">
    <source>
        <dbReference type="EMBL" id="VAX24651.1"/>
    </source>
</evidence>
<protein>
    <recommendedName>
        <fullName evidence="3">UDP-glucose 6-dehydrogenase</fullName>
        <ecNumber evidence="3">1.1.1.22</ecNumber>
    </recommendedName>
</protein>
<dbReference type="GO" id="GO:0000271">
    <property type="term" value="P:polysaccharide biosynthetic process"/>
    <property type="evidence" value="ECO:0007669"/>
    <property type="project" value="InterPro"/>
</dbReference>
<dbReference type="Gene3D" id="1.20.5.100">
    <property type="entry name" value="Cytochrome c1, transmembrane anchor, C-terminal"/>
    <property type="match status" value="1"/>
</dbReference>
<dbReference type="PIRSF" id="PIRSF500134">
    <property type="entry name" value="UDPglc_DH_bac"/>
    <property type="match status" value="1"/>
</dbReference>
<dbReference type="InterPro" id="IPR036220">
    <property type="entry name" value="UDP-Glc/GDP-Man_DH_C_sf"/>
</dbReference>
<dbReference type="NCBIfam" id="TIGR03026">
    <property type="entry name" value="NDP-sugDHase"/>
    <property type="match status" value="1"/>
</dbReference>
<dbReference type="GO" id="GO:0006065">
    <property type="term" value="P:UDP-glucuronate biosynthetic process"/>
    <property type="evidence" value="ECO:0007669"/>
    <property type="project" value="UniProtKB-UniPathway"/>
</dbReference>
<comment type="pathway">
    <text evidence="1">Nucleotide-sugar biosynthesis; UDP-alpha-D-glucuronate biosynthesis; UDP-alpha-D-glucuronate from UDP-alpha-D-glucose: step 1/1.</text>
</comment>
<dbReference type="PANTHER" id="PTHR43750:SF3">
    <property type="entry name" value="UDP-GLUCOSE 6-DEHYDROGENASE TUAD"/>
    <property type="match status" value="1"/>
</dbReference>
<dbReference type="SMART" id="SM00984">
    <property type="entry name" value="UDPG_MGDP_dh_C"/>
    <property type="match status" value="1"/>
</dbReference>
<proteinExistence type="inferred from homology"/>
<evidence type="ECO:0000256" key="3">
    <source>
        <dbReference type="ARBA" id="ARBA00012954"/>
    </source>
</evidence>
<dbReference type="InterPro" id="IPR014027">
    <property type="entry name" value="UDP-Glc/GDP-Man_DH_C"/>
</dbReference>
<gene>
    <name evidence="8" type="ORF">MNBD_NITROSPINAE04-2147</name>
</gene>
<dbReference type="InterPro" id="IPR001732">
    <property type="entry name" value="UDP-Glc/GDP-Man_DH_N"/>
</dbReference>
<comment type="similarity">
    <text evidence="2">Belongs to the UDP-glucose/GDP-mannose dehydrogenase family.</text>
</comment>
<dbReference type="InterPro" id="IPR014026">
    <property type="entry name" value="UDP-Glc/GDP-Man_DH_dimer"/>
</dbReference>
<dbReference type="InterPro" id="IPR008927">
    <property type="entry name" value="6-PGluconate_DH-like_C_sf"/>
</dbReference>
<dbReference type="Pfam" id="PF03721">
    <property type="entry name" value="UDPG_MGDP_dh_N"/>
    <property type="match status" value="1"/>
</dbReference>
<keyword evidence="4 8" id="KW-0560">Oxidoreductase</keyword>
<dbReference type="InterPro" id="IPR036291">
    <property type="entry name" value="NAD(P)-bd_dom_sf"/>
</dbReference>
<evidence type="ECO:0000256" key="6">
    <source>
        <dbReference type="ARBA" id="ARBA00047473"/>
    </source>
</evidence>
<evidence type="ECO:0000256" key="2">
    <source>
        <dbReference type="ARBA" id="ARBA00006601"/>
    </source>
</evidence>
<dbReference type="EC" id="1.1.1.22" evidence="3"/>
<dbReference type="Gene3D" id="3.40.50.720">
    <property type="entry name" value="NAD(P)-binding Rossmann-like Domain"/>
    <property type="match status" value="2"/>
</dbReference>
<evidence type="ECO:0000259" key="7">
    <source>
        <dbReference type="SMART" id="SM00984"/>
    </source>
</evidence>
<dbReference type="SUPFAM" id="SSF48179">
    <property type="entry name" value="6-phosphogluconate dehydrogenase C-terminal domain-like"/>
    <property type="match status" value="1"/>
</dbReference>
<feature type="domain" description="UDP-glucose/GDP-mannose dehydrogenase C-terminal" evidence="7">
    <location>
        <begin position="313"/>
        <end position="414"/>
    </location>
</feature>
<evidence type="ECO:0000256" key="1">
    <source>
        <dbReference type="ARBA" id="ARBA00004701"/>
    </source>
</evidence>
<organism evidence="8">
    <name type="scientific">hydrothermal vent metagenome</name>
    <dbReference type="NCBI Taxonomy" id="652676"/>
    <lineage>
        <taxon>unclassified sequences</taxon>
        <taxon>metagenomes</taxon>
        <taxon>ecological metagenomes</taxon>
    </lineage>
</organism>
<dbReference type="Pfam" id="PF03720">
    <property type="entry name" value="UDPG_MGDP_dh_C"/>
    <property type="match status" value="1"/>
</dbReference>
<dbReference type="PIRSF" id="PIRSF000124">
    <property type="entry name" value="UDPglc_GDPman_dh"/>
    <property type="match status" value="1"/>
</dbReference>
<sequence>MRICVIGSGYVGLVTAAVFADLGNEIECVDVDASKVESLNNKIMPIYEPGLEEMVKRNMDENRLNFSLDVDKGVAQAEVVFICVGTPPKDDGETDLTYIESAARTIGKHLNGYKIVVNKSTVPVGTGDLVRRVINETKTNDSDFDVVSNPEFLREGSAIGDALNPDRVVIGAPTKQVAMKLLELYATLGAPMLITDVESAELIKYASNSFLATKISFINAISDICEKVGANVNDVAKGVGADKRIGKEFLNAGLGFGGSCFPKDVLSLIHTSGKLGAEFSLLKDVMEINENRVSHFVKRILDRFPDTSGCVFSVLGLAFKPDTDDMREAKSVEIIKMLLERGAKVKAYDPVAMENAKTEMPDITYCENAYEAADGADALIVVTEWREFRFLDMERIKKSMKSPVIFDGRNVYDPDRTRAIGFEYFGIGRG</sequence>
<comment type="catalytic activity">
    <reaction evidence="6">
        <text>UDP-alpha-D-glucose + 2 NAD(+) + H2O = UDP-alpha-D-glucuronate + 2 NADH + 3 H(+)</text>
        <dbReference type="Rhea" id="RHEA:23596"/>
        <dbReference type="ChEBI" id="CHEBI:15377"/>
        <dbReference type="ChEBI" id="CHEBI:15378"/>
        <dbReference type="ChEBI" id="CHEBI:57540"/>
        <dbReference type="ChEBI" id="CHEBI:57945"/>
        <dbReference type="ChEBI" id="CHEBI:58052"/>
        <dbReference type="ChEBI" id="CHEBI:58885"/>
        <dbReference type="EC" id="1.1.1.22"/>
    </reaction>
</comment>
<name>A0A3B1CDK4_9ZZZZ</name>
<dbReference type="UniPathway" id="UPA00038">
    <property type="reaction ID" value="UER00491"/>
</dbReference>
<dbReference type="SUPFAM" id="SSF52413">
    <property type="entry name" value="UDP-glucose/GDP-mannose dehydrogenase C-terminal domain"/>
    <property type="match status" value="1"/>
</dbReference>
<reference evidence="8" key="1">
    <citation type="submission" date="2018-06" db="EMBL/GenBank/DDBJ databases">
        <authorList>
            <person name="Zhirakovskaya E."/>
        </authorList>
    </citation>
    <scope>NUCLEOTIDE SEQUENCE</scope>
</reference>
<dbReference type="Pfam" id="PF00984">
    <property type="entry name" value="UDPG_MGDP_dh"/>
    <property type="match status" value="1"/>
</dbReference>
<dbReference type="SUPFAM" id="SSF51735">
    <property type="entry name" value="NAD(P)-binding Rossmann-fold domains"/>
    <property type="match status" value="1"/>
</dbReference>
<evidence type="ECO:0000256" key="4">
    <source>
        <dbReference type="ARBA" id="ARBA00023002"/>
    </source>
</evidence>
<accession>A0A3B1CDK4</accession>
<keyword evidence="5" id="KW-0520">NAD</keyword>